<organism evidence="2 3">
    <name type="scientific">Pleurodeles waltl</name>
    <name type="common">Iberian ribbed newt</name>
    <dbReference type="NCBI Taxonomy" id="8319"/>
    <lineage>
        <taxon>Eukaryota</taxon>
        <taxon>Metazoa</taxon>
        <taxon>Chordata</taxon>
        <taxon>Craniata</taxon>
        <taxon>Vertebrata</taxon>
        <taxon>Euteleostomi</taxon>
        <taxon>Amphibia</taxon>
        <taxon>Batrachia</taxon>
        <taxon>Caudata</taxon>
        <taxon>Salamandroidea</taxon>
        <taxon>Salamandridae</taxon>
        <taxon>Pleurodelinae</taxon>
        <taxon>Pleurodeles</taxon>
    </lineage>
</organism>
<evidence type="ECO:0000313" key="2">
    <source>
        <dbReference type="EMBL" id="KAJ1165111.1"/>
    </source>
</evidence>
<feature type="compositionally biased region" description="Basic and acidic residues" evidence="1">
    <location>
        <begin position="110"/>
        <end position="120"/>
    </location>
</feature>
<gene>
    <name evidence="2" type="ORF">NDU88_005540</name>
</gene>
<proteinExistence type="predicted"/>
<dbReference type="Proteomes" id="UP001066276">
    <property type="component" value="Chromosome 4_2"/>
</dbReference>
<sequence length="158" mass="17650">MVLLRHLEGKRRAQRDQLDGIMNMVTTSRRRSSEDPSVPPAGWFRAASSVNRWSGWSASVEQTGGLIVAADDGEGQVSVLWNLVAVPRLLERRDQLAKRQVPERAQSLMPDKRRGATVEGPKRVSTCVDAREEQEHSCAWLRNGMCVKDTGVGIDDLW</sequence>
<feature type="region of interest" description="Disordered" evidence="1">
    <location>
        <begin position="101"/>
        <end position="120"/>
    </location>
</feature>
<keyword evidence="3" id="KW-1185">Reference proteome</keyword>
<accession>A0AAV7SM60</accession>
<evidence type="ECO:0000313" key="3">
    <source>
        <dbReference type="Proteomes" id="UP001066276"/>
    </source>
</evidence>
<dbReference type="EMBL" id="JANPWB010000008">
    <property type="protein sequence ID" value="KAJ1165111.1"/>
    <property type="molecule type" value="Genomic_DNA"/>
</dbReference>
<comment type="caution">
    <text evidence="2">The sequence shown here is derived from an EMBL/GenBank/DDBJ whole genome shotgun (WGS) entry which is preliminary data.</text>
</comment>
<reference evidence="2" key="1">
    <citation type="journal article" date="2022" name="bioRxiv">
        <title>Sequencing and chromosome-scale assembly of the giantPleurodeles waltlgenome.</title>
        <authorList>
            <person name="Brown T."/>
            <person name="Elewa A."/>
            <person name="Iarovenko S."/>
            <person name="Subramanian E."/>
            <person name="Araus A.J."/>
            <person name="Petzold A."/>
            <person name="Susuki M."/>
            <person name="Suzuki K.-i.T."/>
            <person name="Hayashi T."/>
            <person name="Toyoda A."/>
            <person name="Oliveira C."/>
            <person name="Osipova E."/>
            <person name="Leigh N.D."/>
            <person name="Simon A."/>
            <person name="Yun M.H."/>
        </authorList>
    </citation>
    <scope>NUCLEOTIDE SEQUENCE</scope>
    <source>
        <strain evidence="2">20211129_DDA</strain>
        <tissue evidence="2">Liver</tissue>
    </source>
</reference>
<name>A0AAV7SM60_PLEWA</name>
<protein>
    <submittedName>
        <fullName evidence="2">Uncharacterized protein</fullName>
    </submittedName>
</protein>
<dbReference type="AlphaFoldDB" id="A0AAV7SM60"/>
<evidence type="ECO:0000256" key="1">
    <source>
        <dbReference type="SAM" id="MobiDB-lite"/>
    </source>
</evidence>